<feature type="compositionally biased region" description="Basic residues" evidence="1">
    <location>
        <begin position="59"/>
        <end position="73"/>
    </location>
</feature>
<reference evidence="2 3" key="2">
    <citation type="submission" date="2018-11" db="EMBL/GenBank/DDBJ databases">
        <authorList>
            <consortium name="Pathogen Informatics"/>
        </authorList>
    </citation>
    <scope>NUCLEOTIDE SEQUENCE [LARGE SCALE GENOMIC DNA]</scope>
</reference>
<proteinExistence type="predicted"/>
<evidence type="ECO:0000313" key="4">
    <source>
        <dbReference type="WBParaSite" id="TASK_0000429101-mRNA-1"/>
    </source>
</evidence>
<dbReference type="EMBL" id="UYRS01018339">
    <property type="protein sequence ID" value="VDK33192.1"/>
    <property type="molecule type" value="Genomic_DNA"/>
</dbReference>
<gene>
    <name evidence="2" type="ORF">TASK_LOCUS4292</name>
</gene>
<dbReference type="AlphaFoldDB" id="A0A0R3W333"/>
<evidence type="ECO:0000313" key="3">
    <source>
        <dbReference type="Proteomes" id="UP000282613"/>
    </source>
</evidence>
<dbReference type="Proteomes" id="UP000282613">
    <property type="component" value="Unassembled WGS sequence"/>
</dbReference>
<reference evidence="4" key="1">
    <citation type="submission" date="2017-02" db="UniProtKB">
        <authorList>
            <consortium name="WormBaseParasite"/>
        </authorList>
    </citation>
    <scope>IDENTIFICATION</scope>
</reference>
<accession>A0A0R3W333</accession>
<organism evidence="4">
    <name type="scientific">Taenia asiatica</name>
    <name type="common">Asian tapeworm</name>
    <dbReference type="NCBI Taxonomy" id="60517"/>
    <lineage>
        <taxon>Eukaryota</taxon>
        <taxon>Metazoa</taxon>
        <taxon>Spiralia</taxon>
        <taxon>Lophotrochozoa</taxon>
        <taxon>Platyhelminthes</taxon>
        <taxon>Cestoda</taxon>
        <taxon>Eucestoda</taxon>
        <taxon>Cyclophyllidea</taxon>
        <taxon>Taeniidae</taxon>
        <taxon>Taenia</taxon>
    </lineage>
</organism>
<evidence type="ECO:0000256" key="1">
    <source>
        <dbReference type="SAM" id="MobiDB-lite"/>
    </source>
</evidence>
<evidence type="ECO:0000313" key="2">
    <source>
        <dbReference type="EMBL" id="VDK33192.1"/>
    </source>
</evidence>
<dbReference type="WBParaSite" id="TASK_0000429101-mRNA-1">
    <property type="protein sequence ID" value="TASK_0000429101-mRNA-1"/>
    <property type="gene ID" value="TASK_0000429101"/>
</dbReference>
<dbReference type="OrthoDB" id="10399676at2759"/>
<feature type="region of interest" description="Disordered" evidence="1">
    <location>
        <begin position="45"/>
        <end position="74"/>
    </location>
</feature>
<name>A0A0R3W333_TAEAS</name>
<keyword evidence="3" id="KW-1185">Reference proteome</keyword>
<protein>
    <submittedName>
        <fullName evidence="4">HMG box domain-containing protein</fullName>
    </submittedName>
</protein>
<dbReference type="STRING" id="60517.A0A0R3W333"/>
<sequence>MQKANSVCSYILEAYVKADEIHLSEEEMTLIAKIKEARMNELRDYEERPRVPSSNLNSHKAKTRIGSVKRSHTREHPTLPSWNCKIFFDASNPESVVLKPYGPTPAELKAVQRSWLGEDPTLRLEEARKVRQAYILTKSLEEPTKTADFVEGETDTSGNTSFGIPVVDEEEYAELASLLSCTYSEERKSELKVTPETNGTDLKHYSEKNIHREICELVHLAEENQVKSINN</sequence>